<keyword evidence="3" id="KW-1185">Reference proteome</keyword>
<keyword evidence="1" id="KW-0472">Membrane</keyword>
<evidence type="ECO:0000313" key="2">
    <source>
        <dbReference type="EMBL" id="MBB5067962.1"/>
    </source>
</evidence>
<keyword evidence="1" id="KW-0812">Transmembrane</keyword>
<dbReference type="Proteomes" id="UP000580474">
    <property type="component" value="Unassembled WGS sequence"/>
</dbReference>
<organism evidence="2 3">
    <name type="scientific">Saccharopolyspora gloriosae</name>
    <dbReference type="NCBI Taxonomy" id="455344"/>
    <lineage>
        <taxon>Bacteria</taxon>
        <taxon>Bacillati</taxon>
        <taxon>Actinomycetota</taxon>
        <taxon>Actinomycetes</taxon>
        <taxon>Pseudonocardiales</taxon>
        <taxon>Pseudonocardiaceae</taxon>
        <taxon>Saccharopolyspora</taxon>
    </lineage>
</organism>
<evidence type="ECO:0000256" key="1">
    <source>
        <dbReference type="SAM" id="Phobius"/>
    </source>
</evidence>
<reference evidence="2 3" key="1">
    <citation type="submission" date="2020-08" db="EMBL/GenBank/DDBJ databases">
        <title>Sequencing the genomes of 1000 actinobacteria strains.</title>
        <authorList>
            <person name="Klenk H.-P."/>
        </authorList>
    </citation>
    <scope>NUCLEOTIDE SEQUENCE [LARGE SCALE GENOMIC DNA]</scope>
    <source>
        <strain evidence="2 3">DSM 45582</strain>
    </source>
</reference>
<dbReference type="EMBL" id="JACHIV010000001">
    <property type="protein sequence ID" value="MBB5067962.1"/>
    <property type="molecule type" value="Genomic_DNA"/>
</dbReference>
<proteinExistence type="predicted"/>
<evidence type="ECO:0000313" key="3">
    <source>
        <dbReference type="Proteomes" id="UP000580474"/>
    </source>
</evidence>
<comment type="caution">
    <text evidence="2">The sequence shown here is derived from an EMBL/GenBank/DDBJ whole genome shotgun (WGS) entry which is preliminary data.</text>
</comment>
<keyword evidence="1" id="KW-1133">Transmembrane helix</keyword>
<dbReference type="RefSeq" id="WP_184477740.1">
    <property type="nucleotide sequence ID" value="NZ_CP059557.1"/>
</dbReference>
<feature type="transmembrane region" description="Helical" evidence="1">
    <location>
        <begin position="30"/>
        <end position="57"/>
    </location>
</feature>
<accession>A0A840NFI3</accession>
<protein>
    <submittedName>
        <fullName evidence="2">Uncharacterized protein</fullName>
    </submittedName>
</protein>
<gene>
    <name evidence="2" type="ORF">BJ969_001050</name>
</gene>
<name>A0A840NFI3_9PSEU</name>
<sequence length="67" mass="6951">MSAPGIGKENHFALPDLATVAQLPKPIRALVYLVMLSLLTVAGISALLATIVIIGQLTGAFSITAFM</sequence>
<dbReference type="AlphaFoldDB" id="A0A840NFI3"/>